<feature type="region of interest" description="Disordered" evidence="1">
    <location>
        <begin position="1"/>
        <end position="55"/>
    </location>
</feature>
<keyword evidence="3" id="KW-1185">Reference proteome</keyword>
<sequence>MEKETHHGDSVIRSPPETPPSSSTFPAYLSMYPKGSGFDNIAAPARNTESEKLRKIRRRKELKEFRKYNKIHEYKTQGDDNSYNFDAVLESLGEQNGTLNNNNSNNNNNSGNSTSNNGNKDNRKDKRVRRPVTRRRSNNSGKKSVLKDFDKDEDEDELEDDKMSSSSLVGGGGGSVRDSEDTLFYSANIGGKGGNLSSRYNGYNLRNREIEATRPDLDYNARDFPPLDTPIEDGAGSVVPTNGISPTWSKPGPSSSVSSSSSSVINERTEEEEPPSAALQKVSVDLPDVSHCQPPPINSNAPNNHQRHHHPHHLPDLTAQAVEAVTSSSGSITPQETKVELFASTILKSGDIAIALTEEEYRSQDPSIPVVIFGRGSSAIRDWTSKSENFEFGIAALQKKRMRTFLLIALTEPFSVLETVFTNLTVLGDESTADSSPQLDNSIHLPPYVEEPITFNYNEVINYLENAWLDSLKDTQQQQQKTSSSRFFRLLKSECFPQLCIVE</sequence>
<name>A0A7R8H312_LEPSM</name>
<dbReference type="EMBL" id="HG994592">
    <property type="protein sequence ID" value="CAF2824085.1"/>
    <property type="molecule type" value="Genomic_DNA"/>
</dbReference>
<feature type="compositionally biased region" description="Basic and acidic residues" evidence="1">
    <location>
        <begin position="1"/>
        <end position="10"/>
    </location>
</feature>
<dbReference type="Proteomes" id="UP000675881">
    <property type="component" value="Chromosome 13"/>
</dbReference>
<accession>A0A7R8H312</accession>
<protein>
    <submittedName>
        <fullName evidence="2">(salmon louse) hypothetical protein</fullName>
    </submittedName>
</protein>
<evidence type="ECO:0000313" key="3">
    <source>
        <dbReference type="Proteomes" id="UP000675881"/>
    </source>
</evidence>
<evidence type="ECO:0000256" key="1">
    <source>
        <dbReference type="SAM" id="MobiDB-lite"/>
    </source>
</evidence>
<proteinExistence type="predicted"/>
<feature type="region of interest" description="Disordered" evidence="1">
    <location>
        <begin position="233"/>
        <end position="277"/>
    </location>
</feature>
<reference evidence="2" key="1">
    <citation type="submission" date="2021-02" db="EMBL/GenBank/DDBJ databases">
        <authorList>
            <person name="Bekaert M."/>
        </authorList>
    </citation>
    <scope>NUCLEOTIDE SEQUENCE</scope>
    <source>
        <strain evidence="2">IoA-00</strain>
    </source>
</reference>
<feature type="compositionally biased region" description="Low complexity" evidence="1">
    <location>
        <begin position="96"/>
        <end position="119"/>
    </location>
</feature>
<feature type="region of interest" description="Disordered" evidence="1">
    <location>
        <begin position="289"/>
        <end position="312"/>
    </location>
</feature>
<feature type="compositionally biased region" description="Polar residues" evidence="1">
    <location>
        <begin position="239"/>
        <end position="248"/>
    </location>
</feature>
<dbReference type="AlphaFoldDB" id="A0A7R8H312"/>
<feature type="compositionally biased region" description="Low complexity" evidence="1">
    <location>
        <begin position="254"/>
        <end position="264"/>
    </location>
</feature>
<gene>
    <name evidence="2" type="ORF">LSAA_4236</name>
</gene>
<feature type="compositionally biased region" description="Basic residues" evidence="1">
    <location>
        <begin position="125"/>
        <end position="137"/>
    </location>
</feature>
<feature type="region of interest" description="Disordered" evidence="1">
    <location>
        <begin position="95"/>
        <end position="179"/>
    </location>
</feature>
<dbReference type="OrthoDB" id="10638692at2759"/>
<organism evidence="2 3">
    <name type="scientific">Lepeophtheirus salmonis</name>
    <name type="common">Salmon louse</name>
    <name type="synonym">Caligus salmonis</name>
    <dbReference type="NCBI Taxonomy" id="72036"/>
    <lineage>
        <taxon>Eukaryota</taxon>
        <taxon>Metazoa</taxon>
        <taxon>Ecdysozoa</taxon>
        <taxon>Arthropoda</taxon>
        <taxon>Crustacea</taxon>
        <taxon>Multicrustacea</taxon>
        <taxon>Hexanauplia</taxon>
        <taxon>Copepoda</taxon>
        <taxon>Siphonostomatoida</taxon>
        <taxon>Caligidae</taxon>
        <taxon>Lepeophtheirus</taxon>
    </lineage>
</organism>
<evidence type="ECO:0000313" key="2">
    <source>
        <dbReference type="EMBL" id="CAF2824085.1"/>
    </source>
</evidence>
<feature type="compositionally biased region" description="Acidic residues" evidence="1">
    <location>
        <begin position="151"/>
        <end position="160"/>
    </location>
</feature>